<dbReference type="PANTHER" id="PTHR45850">
    <property type="entry name" value="SORTING NEXIN FAMILY MEMBER"/>
    <property type="match status" value="1"/>
</dbReference>
<evidence type="ECO:0000256" key="2">
    <source>
        <dbReference type="SAM" id="MobiDB-lite"/>
    </source>
</evidence>
<dbReference type="Gene3D" id="1.20.1270.60">
    <property type="entry name" value="Arfaptin homology (AH) domain/BAR domain"/>
    <property type="match status" value="1"/>
</dbReference>
<feature type="domain" description="PX" evidence="3">
    <location>
        <begin position="39"/>
        <end position="186"/>
    </location>
</feature>
<dbReference type="InterPro" id="IPR027267">
    <property type="entry name" value="AH/BAR_dom_sf"/>
</dbReference>
<dbReference type="CDD" id="cd07621">
    <property type="entry name" value="BAR_SNX5_6"/>
    <property type="match status" value="1"/>
</dbReference>
<reference evidence="4" key="2">
    <citation type="submission" date="2009-03" db="EMBL/GenBank/DDBJ databases">
        <authorList>
            <person name="Gang L."/>
        </authorList>
    </citation>
    <scope>NUCLEOTIDE SEQUENCE</scope>
    <source>
        <strain evidence="4">Anhui</strain>
    </source>
</reference>
<dbReference type="InterPro" id="IPR001683">
    <property type="entry name" value="PX_dom"/>
</dbReference>
<dbReference type="Pfam" id="PF00787">
    <property type="entry name" value="PX"/>
    <property type="match status" value="1"/>
</dbReference>
<accession>C1LD78</accession>
<feature type="region of interest" description="Disordered" evidence="2">
    <location>
        <begin position="423"/>
        <end position="469"/>
    </location>
</feature>
<dbReference type="InterPro" id="IPR015404">
    <property type="entry name" value="Vps5_C"/>
</dbReference>
<name>C1LD78_SCHJA</name>
<dbReference type="EMBL" id="FN316925">
    <property type="protein sequence ID" value="CAX72656.1"/>
    <property type="molecule type" value="mRNA"/>
</dbReference>
<reference evidence="4" key="1">
    <citation type="journal article" date="2009" name="Nature">
        <title>The Schistosoma japonicum genome reveals features of host-parasite interplay.</title>
        <authorList>
            <person name="Liu F."/>
            <person name="Zhou Y."/>
            <person name="Wang Z.Q."/>
            <person name="Lu G."/>
            <person name="Zheng H."/>
            <person name="Brindley P.J."/>
            <person name="McManus D.P."/>
            <person name="Blair D."/>
            <person name="Zhang Q.H."/>
            <person name="Zhong Y."/>
            <person name="Wang S."/>
            <person name="Han Z.G."/>
            <person name="Chen Z."/>
        </authorList>
    </citation>
    <scope>NUCLEOTIDE SEQUENCE</scope>
    <source>
        <strain evidence="4">Anhui</strain>
    </source>
</reference>
<dbReference type="GO" id="GO:0035091">
    <property type="term" value="F:phosphatidylinositol binding"/>
    <property type="evidence" value="ECO:0007669"/>
    <property type="project" value="InterPro"/>
</dbReference>
<feature type="compositionally biased region" description="Polar residues" evidence="2">
    <location>
        <begin position="428"/>
        <end position="437"/>
    </location>
</feature>
<evidence type="ECO:0000256" key="1">
    <source>
        <dbReference type="ARBA" id="ARBA00010883"/>
    </source>
</evidence>
<feature type="compositionally biased region" description="Low complexity" evidence="2">
    <location>
        <begin position="438"/>
        <end position="459"/>
    </location>
</feature>
<dbReference type="Pfam" id="PF09325">
    <property type="entry name" value="Vps5"/>
    <property type="match status" value="1"/>
</dbReference>
<sequence length="469" mass="52929">MEHISEHSTSIYHDTVSIGGGSSFPQFPSQIRGRSDAVDPSSESLVVEISGAMSDKDRVLFKIHTKTTLPDFKQNECTVQRMHEEFVWLHDHLVENDTYAGLIVPPVPLKPDFDASRAKLQRLGENEGNLPKEDLQKMKAELEAEYLATFKKTVAMHEVFLQRLASHPTFKHDHGFRVFLEFEEELNVRNKTRKEKAVDFLKSVSKSADETIWLNNQRDNDVFFREEKCSLSGYHSAVKDATVAADLASKCRKTIANTLLQTELALSNLIPKECNITPETDLTTLLTNFFESFQKILVRLSSDEDLKLSDTLRYYAIDTGAARALLYRRCRALADYEAANRNLDKARARMKDVQAAEDAQAAANERFKSISESAKLELEDFKVRRIKYFHKNLVDLAELEVKHAKSQIELIKSSLVRLKSIPMPDIKSPTTRQPAVRSNSNISVTNNNGNNNSSVHSISPTDSITNALG</sequence>
<dbReference type="SUPFAM" id="SSF64268">
    <property type="entry name" value="PX domain"/>
    <property type="match status" value="1"/>
</dbReference>
<dbReference type="CDD" id="cd06892">
    <property type="entry name" value="PX_SNX5_like"/>
    <property type="match status" value="1"/>
</dbReference>
<proteinExistence type="evidence at transcript level"/>
<dbReference type="PROSITE" id="PS50195">
    <property type="entry name" value="PX"/>
    <property type="match status" value="1"/>
</dbReference>
<dbReference type="PANTHER" id="PTHR45850:SF1">
    <property type="entry name" value="SORTING NEXIN 6, ISOFORM B"/>
    <property type="match status" value="1"/>
</dbReference>
<protein>
    <submittedName>
        <fullName evidence="4">Sorting nexin-6</fullName>
    </submittedName>
</protein>
<organism evidence="4">
    <name type="scientific">Schistosoma japonicum</name>
    <name type="common">Blood fluke</name>
    <dbReference type="NCBI Taxonomy" id="6182"/>
    <lineage>
        <taxon>Eukaryota</taxon>
        <taxon>Metazoa</taxon>
        <taxon>Spiralia</taxon>
        <taxon>Lophotrochozoa</taxon>
        <taxon>Platyhelminthes</taxon>
        <taxon>Trematoda</taxon>
        <taxon>Digenea</taxon>
        <taxon>Strigeidida</taxon>
        <taxon>Schistosomatoidea</taxon>
        <taxon>Schistosomatidae</taxon>
        <taxon>Schistosoma</taxon>
    </lineage>
</organism>
<evidence type="ECO:0000259" key="3">
    <source>
        <dbReference type="PROSITE" id="PS50195"/>
    </source>
</evidence>
<feature type="compositionally biased region" description="Polar residues" evidence="2">
    <location>
        <begin position="460"/>
        <end position="469"/>
    </location>
</feature>
<evidence type="ECO:0000313" key="4">
    <source>
        <dbReference type="EMBL" id="CAX72656.1"/>
    </source>
</evidence>
<dbReference type="FunFam" id="3.30.1520.10:FF:000001">
    <property type="entry name" value="Sorting nexin"/>
    <property type="match status" value="1"/>
</dbReference>
<dbReference type="AlphaFoldDB" id="C1LD78"/>
<comment type="similarity">
    <text evidence="1">Belongs to the sorting nexin family.</text>
</comment>
<dbReference type="Gene3D" id="3.30.1520.10">
    <property type="entry name" value="Phox-like domain"/>
    <property type="match status" value="1"/>
</dbReference>
<dbReference type="InterPro" id="IPR036871">
    <property type="entry name" value="PX_dom_sf"/>
</dbReference>